<name>A0ACC0IX86_9ERIC</name>
<gene>
    <name evidence="1" type="ORF">LOK49_LG01G01784</name>
</gene>
<accession>A0ACC0IX86</accession>
<evidence type="ECO:0000313" key="1">
    <source>
        <dbReference type="EMBL" id="KAI8030033.1"/>
    </source>
</evidence>
<reference evidence="1 2" key="1">
    <citation type="journal article" date="2022" name="Plant J.">
        <title>Chromosome-level genome of Camellia lanceoleosa provides a valuable resource for understanding genome evolution and self-incompatibility.</title>
        <authorList>
            <person name="Gong W."/>
            <person name="Xiao S."/>
            <person name="Wang L."/>
            <person name="Liao Z."/>
            <person name="Chang Y."/>
            <person name="Mo W."/>
            <person name="Hu G."/>
            <person name="Li W."/>
            <person name="Zhao G."/>
            <person name="Zhu H."/>
            <person name="Hu X."/>
            <person name="Ji K."/>
            <person name="Xiang X."/>
            <person name="Song Q."/>
            <person name="Yuan D."/>
            <person name="Jin S."/>
            <person name="Zhang L."/>
        </authorList>
    </citation>
    <scope>NUCLEOTIDE SEQUENCE [LARGE SCALE GENOMIC DNA]</scope>
    <source>
        <strain evidence="1">SQ_2022a</strain>
    </source>
</reference>
<dbReference type="EMBL" id="CM045758">
    <property type="protein sequence ID" value="KAI8030033.1"/>
    <property type="molecule type" value="Genomic_DNA"/>
</dbReference>
<evidence type="ECO:0000313" key="2">
    <source>
        <dbReference type="Proteomes" id="UP001060215"/>
    </source>
</evidence>
<keyword evidence="2" id="KW-1185">Reference proteome</keyword>
<comment type="caution">
    <text evidence="1">The sequence shown here is derived from an EMBL/GenBank/DDBJ whole genome shotgun (WGS) entry which is preliminary data.</text>
</comment>
<protein>
    <submittedName>
        <fullName evidence="1">Uncharacterized protein</fullName>
    </submittedName>
</protein>
<sequence>MMKQEHSHFSSKESPSPQDLKDMGTVAAKVAAVVVRQQGTRLRVEDAAELAESFAVHLKSFTIGLDVSSDQISSL</sequence>
<proteinExistence type="predicted"/>
<organism evidence="1 2">
    <name type="scientific">Camellia lanceoleosa</name>
    <dbReference type="NCBI Taxonomy" id="1840588"/>
    <lineage>
        <taxon>Eukaryota</taxon>
        <taxon>Viridiplantae</taxon>
        <taxon>Streptophyta</taxon>
        <taxon>Embryophyta</taxon>
        <taxon>Tracheophyta</taxon>
        <taxon>Spermatophyta</taxon>
        <taxon>Magnoliopsida</taxon>
        <taxon>eudicotyledons</taxon>
        <taxon>Gunneridae</taxon>
        <taxon>Pentapetalae</taxon>
        <taxon>asterids</taxon>
        <taxon>Ericales</taxon>
        <taxon>Theaceae</taxon>
        <taxon>Camellia</taxon>
    </lineage>
</organism>
<dbReference type="Proteomes" id="UP001060215">
    <property type="component" value="Chromosome 1"/>
</dbReference>